<dbReference type="RefSeq" id="XP_016244880.1">
    <property type="nucleotide sequence ID" value="XM_016397689.1"/>
</dbReference>
<dbReference type="Proteomes" id="UP000054466">
    <property type="component" value="Unassembled WGS sequence"/>
</dbReference>
<gene>
    <name evidence="2" type="ORF">PV07_10366</name>
</gene>
<evidence type="ECO:0000256" key="1">
    <source>
        <dbReference type="SAM" id="MobiDB-lite"/>
    </source>
</evidence>
<dbReference type="HOGENOM" id="CLU_044603_0_0_1"/>
<sequence length="536" mass="62029">MSISPKDVFRLDPPQRFAYTDFVIWAPLPRLPQGMPAETAMRKYPRTRLNRLIRAVEARLGRRRCFFSEGQPRDQKKESQFGVSRLYAIYEVEHWPGAFAQFDWTQFVMANIERDALRNEYGRSMKPALPTLPASAVPIYQEMLRQESSGSARIEVNSGQIAGVIFKGQIRTFPEEDIPTQARRDDPDQQHELVRASFMPQLSTSPNMRDALSELSSEQLEELVRNDQMFRDACQFHQTVVHKELRQMNRFYLRCVGRQPGMHLLTWQEVMHEARAMIKLTFLQQLDKWRRQQPDVQFDVQDLTGTIVDLQLRYLISRVRHHDPIPPHAPPRSQRELHRKHQIAAMLRQRHILREWTAAVATRSTVRDGERYRREGEHIMDMWTGTVEEVEAFDERNRRENTALTADMIPMATPLRVHAPLADVHTQTEGREQQQQQQQHPPVSSEPPLQLPGEDQAQIPIQGREQQSQMQPQGQDQAQEGPGVEKAETGTQERGADNASRQEPPQEDSLQMATPVCEQCPEQIHAQAQEQPLAPR</sequence>
<dbReference type="EMBL" id="KN847045">
    <property type="protein sequence ID" value="KIW24664.1"/>
    <property type="molecule type" value="Genomic_DNA"/>
</dbReference>
<protein>
    <submittedName>
        <fullName evidence="2">Uncharacterized protein</fullName>
    </submittedName>
</protein>
<dbReference type="GeneID" id="27349560"/>
<dbReference type="OrthoDB" id="4116881at2759"/>
<feature type="compositionally biased region" description="Low complexity" evidence="1">
    <location>
        <begin position="462"/>
        <end position="482"/>
    </location>
</feature>
<accession>A0A0D2CM97</accession>
<dbReference type="VEuPathDB" id="FungiDB:PV07_10366"/>
<evidence type="ECO:0000313" key="2">
    <source>
        <dbReference type="EMBL" id="KIW24664.1"/>
    </source>
</evidence>
<organism evidence="2 3">
    <name type="scientific">Cladophialophora immunda</name>
    <dbReference type="NCBI Taxonomy" id="569365"/>
    <lineage>
        <taxon>Eukaryota</taxon>
        <taxon>Fungi</taxon>
        <taxon>Dikarya</taxon>
        <taxon>Ascomycota</taxon>
        <taxon>Pezizomycotina</taxon>
        <taxon>Eurotiomycetes</taxon>
        <taxon>Chaetothyriomycetidae</taxon>
        <taxon>Chaetothyriales</taxon>
        <taxon>Herpotrichiellaceae</taxon>
        <taxon>Cladophialophora</taxon>
    </lineage>
</organism>
<proteinExistence type="predicted"/>
<feature type="compositionally biased region" description="Polar residues" evidence="1">
    <location>
        <begin position="499"/>
        <end position="512"/>
    </location>
</feature>
<keyword evidence="3" id="KW-1185">Reference proteome</keyword>
<name>A0A0D2CM97_9EURO</name>
<feature type="region of interest" description="Disordered" evidence="1">
    <location>
        <begin position="424"/>
        <end position="536"/>
    </location>
</feature>
<reference evidence="2 3" key="1">
    <citation type="submission" date="2015-01" db="EMBL/GenBank/DDBJ databases">
        <title>The Genome Sequence of Cladophialophora immunda CBS83496.</title>
        <authorList>
            <consortium name="The Broad Institute Genomics Platform"/>
            <person name="Cuomo C."/>
            <person name="de Hoog S."/>
            <person name="Gorbushina A."/>
            <person name="Stielow B."/>
            <person name="Teixiera M."/>
            <person name="Abouelleil A."/>
            <person name="Chapman S.B."/>
            <person name="Priest M."/>
            <person name="Young S.K."/>
            <person name="Wortman J."/>
            <person name="Nusbaum C."/>
            <person name="Birren B."/>
        </authorList>
    </citation>
    <scope>NUCLEOTIDE SEQUENCE [LARGE SCALE GENOMIC DNA]</scope>
    <source>
        <strain evidence="2 3">CBS 83496</strain>
    </source>
</reference>
<evidence type="ECO:0000313" key="3">
    <source>
        <dbReference type="Proteomes" id="UP000054466"/>
    </source>
</evidence>
<dbReference type="AlphaFoldDB" id="A0A0D2CM97"/>